<protein>
    <submittedName>
        <fullName evidence="2">Uncharacterized protein</fullName>
    </submittedName>
</protein>
<dbReference type="AlphaFoldDB" id="A0AAV4Y6N8"/>
<accession>A0AAV4Y6N8</accession>
<name>A0AAV4Y6N8_CAEEX</name>
<proteinExistence type="predicted"/>
<evidence type="ECO:0000313" key="2">
    <source>
        <dbReference type="EMBL" id="GIZ02685.1"/>
    </source>
</evidence>
<feature type="compositionally biased region" description="Basic and acidic residues" evidence="1">
    <location>
        <begin position="38"/>
        <end position="47"/>
    </location>
</feature>
<dbReference type="EMBL" id="BPLR01018842">
    <property type="protein sequence ID" value="GIZ02685.1"/>
    <property type="molecule type" value="Genomic_DNA"/>
</dbReference>
<organism evidence="2 3">
    <name type="scientific">Caerostris extrusa</name>
    <name type="common">Bark spider</name>
    <name type="synonym">Caerostris bankana</name>
    <dbReference type="NCBI Taxonomy" id="172846"/>
    <lineage>
        <taxon>Eukaryota</taxon>
        <taxon>Metazoa</taxon>
        <taxon>Ecdysozoa</taxon>
        <taxon>Arthropoda</taxon>
        <taxon>Chelicerata</taxon>
        <taxon>Arachnida</taxon>
        <taxon>Araneae</taxon>
        <taxon>Araneomorphae</taxon>
        <taxon>Entelegynae</taxon>
        <taxon>Araneoidea</taxon>
        <taxon>Araneidae</taxon>
        <taxon>Caerostris</taxon>
    </lineage>
</organism>
<feature type="region of interest" description="Disordered" evidence="1">
    <location>
        <begin position="37"/>
        <end position="91"/>
    </location>
</feature>
<sequence>MISSSSTSDLFSGIFKNQVPGIVAIASGCLYWQKKGKRQGEKIDKRQRAFNPVAGDKQERGSGGRKFPKAPQIRQMAQCQPMPIESKSRAD</sequence>
<keyword evidence="3" id="KW-1185">Reference proteome</keyword>
<gene>
    <name evidence="2" type="ORF">CEXT_578171</name>
</gene>
<evidence type="ECO:0000256" key="1">
    <source>
        <dbReference type="SAM" id="MobiDB-lite"/>
    </source>
</evidence>
<reference evidence="2 3" key="1">
    <citation type="submission" date="2021-06" db="EMBL/GenBank/DDBJ databases">
        <title>Caerostris extrusa draft genome.</title>
        <authorList>
            <person name="Kono N."/>
            <person name="Arakawa K."/>
        </authorList>
    </citation>
    <scope>NUCLEOTIDE SEQUENCE [LARGE SCALE GENOMIC DNA]</scope>
</reference>
<dbReference type="Proteomes" id="UP001054945">
    <property type="component" value="Unassembled WGS sequence"/>
</dbReference>
<comment type="caution">
    <text evidence="2">The sequence shown here is derived from an EMBL/GenBank/DDBJ whole genome shotgun (WGS) entry which is preliminary data.</text>
</comment>
<evidence type="ECO:0000313" key="3">
    <source>
        <dbReference type="Proteomes" id="UP001054945"/>
    </source>
</evidence>